<dbReference type="InterPro" id="IPR003251">
    <property type="entry name" value="Rr_diiron-bd_dom"/>
</dbReference>
<evidence type="ECO:0000256" key="1">
    <source>
        <dbReference type="SAM" id="MobiDB-lite"/>
    </source>
</evidence>
<keyword evidence="3" id="KW-0167">Capsid protein</keyword>
<proteinExistence type="predicted"/>
<gene>
    <name evidence="3" type="ORF">HZI73_10300</name>
</gene>
<dbReference type="Pfam" id="PF07875">
    <property type="entry name" value="Coat_F"/>
    <property type="match status" value="1"/>
</dbReference>
<name>A0A8J8SGR5_9FIRM</name>
<dbReference type="Pfam" id="PF02915">
    <property type="entry name" value="Rubrerythrin"/>
    <property type="match status" value="1"/>
</dbReference>
<dbReference type="GO" id="GO:0016491">
    <property type="term" value="F:oxidoreductase activity"/>
    <property type="evidence" value="ECO:0007669"/>
    <property type="project" value="InterPro"/>
</dbReference>
<feature type="compositionally biased region" description="Low complexity" evidence="1">
    <location>
        <begin position="77"/>
        <end position="86"/>
    </location>
</feature>
<evidence type="ECO:0000313" key="3">
    <source>
        <dbReference type="EMBL" id="QUI22664.1"/>
    </source>
</evidence>
<dbReference type="SUPFAM" id="SSF47240">
    <property type="entry name" value="Ferritin-like"/>
    <property type="match status" value="1"/>
</dbReference>
<keyword evidence="3" id="KW-0946">Virion</keyword>
<organism evidence="3 4">
    <name type="scientific">Vallitalea pronyensis</name>
    <dbReference type="NCBI Taxonomy" id="1348613"/>
    <lineage>
        <taxon>Bacteria</taxon>
        <taxon>Bacillati</taxon>
        <taxon>Bacillota</taxon>
        <taxon>Clostridia</taxon>
        <taxon>Lachnospirales</taxon>
        <taxon>Vallitaleaceae</taxon>
        <taxon>Vallitalea</taxon>
    </lineage>
</organism>
<dbReference type="KEGG" id="vpy:HZI73_10300"/>
<reference evidence="3" key="1">
    <citation type="submission" date="2020-07" db="EMBL/GenBank/DDBJ databases">
        <title>Vallitalea pronyensis genome.</title>
        <authorList>
            <person name="Postec A."/>
        </authorList>
    </citation>
    <scope>NUCLEOTIDE SEQUENCE</scope>
    <source>
        <strain evidence="3">FatNI3</strain>
    </source>
</reference>
<sequence length="172" mass="19599">MSIQLSQKERMILEDEKHMEEICVKKYTSYAEQAKDPALKQLFTKIAGQEQHHYDMVDDLLNGKEPPNMQGSGGQGQQKQQQQGNQNTHKTKPREEFTDQGFGNAMDNVSDEVLCSDLLATEKYVASTYNVAVFEAANPVVRQAVQHIQQEEQGHGQMLFDYMQSHGMYQVE</sequence>
<feature type="region of interest" description="Disordered" evidence="1">
    <location>
        <begin position="59"/>
        <end position="98"/>
    </location>
</feature>
<dbReference type="Proteomes" id="UP000683246">
    <property type="component" value="Chromosome"/>
</dbReference>
<dbReference type="GO" id="GO:0046872">
    <property type="term" value="F:metal ion binding"/>
    <property type="evidence" value="ECO:0007669"/>
    <property type="project" value="InterPro"/>
</dbReference>
<dbReference type="InterPro" id="IPR012851">
    <property type="entry name" value="Spore_coat_CotF-like"/>
</dbReference>
<dbReference type="Gene3D" id="1.20.120.660">
    <property type="entry name" value="IL-4 antagonist (De novo design) like domain"/>
    <property type="match status" value="2"/>
</dbReference>
<accession>A0A8J8SGR5</accession>
<dbReference type="RefSeq" id="WP_212698156.1">
    <property type="nucleotide sequence ID" value="NZ_CP058649.1"/>
</dbReference>
<protein>
    <submittedName>
        <fullName evidence="3">Spore coat protein</fullName>
    </submittedName>
</protein>
<evidence type="ECO:0000259" key="2">
    <source>
        <dbReference type="Pfam" id="PF02915"/>
    </source>
</evidence>
<dbReference type="InterPro" id="IPR009078">
    <property type="entry name" value="Ferritin-like_SF"/>
</dbReference>
<evidence type="ECO:0000313" key="4">
    <source>
        <dbReference type="Proteomes" id="UP000683246"/>
    </source>
</evidence>
<dbReference type="EMBL" id="CP058649">
    <property type="protein sequence ID" value="QUI22664.1"/>
    <property type="molecule type" value="Genomic_DNA"/>
</dbReference>
<keyword evidence="4" id="KW-1185">Reference proteome</keyword>
<dbReference type="AlphaFoldDB" id="A0A8J8SGR5"/>
<feature type="domain" description="Rubrerythrin diiron-binding" evidence="2">
    <location>
        <begin position="10"/>
        <end position="60"/>
    </location>
</feature>
<dbReference type="CDD" id="cd00657">
    <property type="entry name" value="Ferritin_like"/>
    <property type="match status" value="1"/>
</dbReference>